<dbReference type="EMBL" id="KZ858974">
    <property type="protein sequence ID" value="RDW26775.1"/>
    <property type="molecule type" value="Genomic_DNA"/>
</dbReference>
<evidence type="ECO:0000256" key="1">
    <source>
        <dbReference type="ARBA" id="ARBA00004141"/>
    </source>
</evidence>
<evidence type="ECO:0000256" key="6">
    <source>
        <dbReference type="ARBA" id="ARBA00023136"/>
    </source>
</evidence>
<evidence type="ECO:0000313" key="9">
    <source>
        <dbReference type="EMBL" id="AOW01917.1"/>
    </source>
</evidence>
<evidence type="ECO:0000256" key="5">
    <source>
        <dbReference type="ARBA" id="ARBA00022989"/>
    </source>
</evidence>
<keyword evidence="5 7" id="KW-1133">Transmembrane helix</keyword>
<dbReference type="EMBL" id="CP017554">
    <property type="protein sequence ID" value="AOW01917.1"/>
    <property type="molecule type" value="Genomic_DNA"/>
</dbReference>
<feature type="domain" description="Major facilitator superfamily (MFS) profile" evidence="8">
    <location>
        <begin position="59"/>
        <end position="531"/>
    </location>
</feature>
<dbReference type="RefSeq" id="XP_501082.1">
    <property type="nucleotide sequence ID" value="XM_501082.1"/>
</dbReference>
<dbReference type="SUPFAM" id="SSF103473">
    <property type="entry name" value="MFS general substrate transporter"/>
    <property type="match status" value="1"/>
</dbReference>
<evidence type="ECO:0000313" key="10">
    <source>
        <dbReference type="EMBL" id="RDW26775.1"/>
    </source>
</evidence>
<feature type="transmembrane region" description="Helical" evidence="7">
    <location>
        <begin position="107"/>
        <end position="124"/>
    </location>
</feature>
<dbReference type="PANTHER" id="PTHR23511">
    <property type="entry name" value="SYNAPTIC VESICLE GLYCOPROTEIN 2"/>
    <property type="match status" value="1"/>
</dbReference>
<feature type="transmembrane region" description="Helical" evidence="7">
    <location>
        <begin position="153"/>
        <end position="177"/>
    </location>
</feature>
<feature type="transmembrane region" description="Helical" evidence="7">
    <location>
        <begin position="189"/>
        <end position="212"/>
    </location>
</feature>
<name>A0A1D8N8F2_YARLL</name>
<evidence type="ECO:0000256" key="3">
    <source>
        <dbReference type="ARBA" id="ARBA00022448"/>
    </source>
</evidence>
<organism evidence="9 11">
    <name type="scientific">Yarrowia lipolytica</name>
    <name type="common">Candida lipolytica</name>
    <dbReference type="NCBI Taxonomy" id="4952"/>
    <lineage>
        <taxon>Eukaryota</taxon>
        <taxon>Fungi</taxon>
        <taxon>Dikarya</taxon>
        <taxon>Ascomycota</taxon>
        <taxon>Saccharomycotina</taxon>
        <taxon>Dipodascomycetes</taxon>
        <taxon>Dipodascales</taxon>
        <taxon>Dipodascales incertae sedis</taxon>
        <taxon>Yarrowia</taxon>
    </lineage>
</organism>
<feature type="transmembrane region" description="Helical" evidence="7">
    <location>
        <begin position="473"/>
        <end position="496"/>
    </location>
</feature>
<dbReference type="AlphaFoldDB" id="A0A1D8N8F2"/>
<evidence type="ECO:0000256" key="4">
    <source>
        <dbReference type="ARBA" id="ARBA00022692"/>
    </source>
</evidence>
<feature type="transmembrane region" description="Helical" evidence="7">
    <location>
        <begin position="415"/>
        <end position="434"/>
    </location>
</feature>
<evidence type="ECO:0000256" key="2">
    <source>
        <dbReference type="ARBA" id="ARBA00008335"/>
    </source>
</evidence>
<comment type="similarity">
    <text evidence="2">Belongs to the major facilitator superfamily.</text>
</comment>
<dbReference type="Pfam" id="PF07690">
    <property type="entry name" value="MFS_1"/>
    <property type="match status" value="1"/>
</dbReference>
<dbReference type="eggNOG" id="KOG0253">
    <property type="taxonomic scope" value="Eukaryota"/>
</dbReference>
<feature type="transmembrane region" description="Helical" evidence="7">
    <location>
        <begin position="232"/>
        <end position="252"/>
    </location>
</feature>
<protein>
    <submittedName>
        <fullName evidence="10">Major facilitator superfamily domain-containing protein</fullName>
    </submittedName>
</protein>
<evidence type="ECO:0000259" key="8">
    <source>
        <dbReference type="PROSITE" id="PS50850"/>
    </source>
</evidence>
<sequence>MAEKNDFLVEAGLNGSSDVKHEDSHSLSSTDVDSTSMDMIADDKVLYEQMRIINNTIDEIGLTAYHWKLFCLNGMGYATDSTLTFIQSLTLAPTQKEFDFEFPGPTMALYGGMLLGAIIWGFSADIIGRKFAFNSSLILSAVFAMIAAGMPNLAGYCVLVAMSAAAAGGNLVLDTTVFLEFLPSSQQWLLTLLAAWWGVGQLIAVLVIWPFMANYQCESKDYCPKHINMGWRYSWITLGGMVLILGILRITVIRLIETPKFNLCEGNVEQVVKDLHKIANAGGKTISLTVEQLEACGKLDPAQLRKNQKWKWVKDLGTNVKLLFANRKLAQSTTILWISWTVLGIAYPLYSSFLPAYLSSRGAQTGGGTIDDTYRAMSISNTFSIFGPVLAAILLFVPKIPLWGRFYIPAPGRRGAMCIGALLTMTFFFAYTTVKTEVQNVAFSSVTSLTIYTYYGTLYAFTPEVMPSRARATGNGIAIAFTRLAGIMSPLIAYYGDTSSSIPIYVCAACYGALGLGCFLYPFEPMVNRAM</sequence>
<dbReference type="Proteomes" id="UP000182444">
    <property type="component" value="Chromosome 1B"/>
</dbReference>
<dbReference type="InterPro" id="IPR036259">
    <property type="entry name" value="MFS_trans_sf"/>
</dbReference>
<dbReference type="Gene3D" id="1.20.1250.20">
    <property type="entry name" value="MFS general substrate transporter like domains"/>
    <property type="match status" value="1"/>
</dbReference>
<accession>A0A1D8N8F2</accession>
<dbReference type="PROSITE" id="PS50850">
    <property type="entry name" value="MFS"/>
    <property type="match status" value="1"/>
</dbReference>
<comment type="subcellular location">
    <subcellularLocation>
        <location evidence="1">Membrane</location>
        <topology evidence="1">Multi-pass membrane protein</topology>
    </subcellularLocation>
</comment>
<reference evidence="9 11" key="1">
    <citation type="journal article" date="2016" name="PLoS ONE">
        <title>Sequence Assembly of Yarrowia lipolytica Strain W29/CLIB89 Shows Transposable Element Diversity.</title>
        <authorList>
            <person name="Magnan C."/>
            <person name="Yu J."/>
            <person name="Chang I."/>
            <person name="Jahn E."/>
            <person name="Kanomata Y."/>
            <person name="Wu J."/>
            <person name="Zeller M."/>
            <person name="Oakes M."/>
            <person name="Baldi P."/>
            <person name="Sandmeyer S."/>
        </authorList>
    </citation>
    <scope>NUCLEOTIDE SEQUENCE [LARGE SCALE GENOMIC DNA]</scope>
    <source>
        <strain evidence="9">CLIB89</strain>
        <strain evidence="11">CLIB89(W29)</strain>
    </source>
</reference>
<dbReference type="VEuPathDB" id="FungiDB:YALI0_B19008g"/>
<dbReference type="InterPro" id="IPR011701">
    <property type="entry name" value="MFS"/>
</dbReference>
<dbReference type="InterPro" id="IPR020846">
    <property type="entry name" value="MFS_dom"/>
</dbReference>
<dbReference type="GO" id="GO:0016020">
    <property type="term" value="C:membrane"/>
    <property type="evidence" value="ECO:0007669"/>
    <property type="project" value="UniProtKB-SubCell"/>
</dbReference>
<reference evidence="10 12" key="2">
    <citation type="submission" date="2018-07" db="EMBL/GenBank/DDBJ databases">
        <title>Draft Genome Assemblies for Five Robust Yarrowia lipolytica Strains Exhibiting High Lipid Production and Pentose Sugar Utilization and Sugar Alcohol Secretion from Undetoxified Lignocellulosic Biomass Hydrolysates.</title>
        <authorList>
            <consortium name="DOE Joint Genome Institute"/>
            <person name="Walker C."/>
            <person name="Ryu S."/>
            <person name="Na H."/>
            <person name="Zane M."/>
            <person name="LaButti K."/>
            <person name="Lipzen A."/>
            <person name="Haridas S."/>
            <person name="Barry K."/>
            <person name="Grigoriev I.V."/>
            <person name="Quarterman J."/>
            <person name="Slininger P."/>
            <person name="Dien B."/>
            <person name="Trinh C.T."/>
        </authorList>
    </citation>
    <scope>NUCLEOTIDE SEQUENCE [LARGE SCALE GENOMIC DNA]</scope>
    <source>
        <strain evidence="10 12">YB392</strain>
    </source>
</reference>
<evidence type="ECO:0000256" key="7">
    <source>
        <dbReference type="SAM" id="Phobius"/>
    </source>
</evidence>
<dbReference type="FunFam" id="1.20.1250.20:FF:000171">
    <property type="entry name" value="MFS general substrate transporter"/>
    <property type="match status" value="1"/>
</dbReference>
<dbReference type="KEGG" id="yli:2907553"/>
<keyword evidence="4 7" id="KW-0812">Transmembrane</keyword>
<dbReference type="GeneID" id="2907553"/>
<dbReference type="VEuPathDB" id="FungiDB:YALI1_B24901g"/>
<keyword evidence="6 7" id="KW-0472">Membrane</keyword>
<evidence type="ECO:0000313" key="12">
    <source>
        <dbReference type="Proteomes" id="UP000256601"/>
    </source>
</evidence>
<feature type="transmembrane region" description="Helical" evidence="7">
    <location>
        <begin position="440"/>
        <end position="461"/>
    </location>
</feature>
<feature type="transmembrane region" description="Helical" evidence="7">
    <location>
        <begin position="383"/>
        <end position="403"/>
    </location>
</feature>
<dbReference type="OMA" id="TWRNYTL"/>
<feature type="transmembrane region" description="Helical" evidence="7">
    <location>
        <begin position="329"/>
        <end position="350"/>
    </location>
</feature>
<dbReference type="OrthoDB" id="3936150at2759"/>
<feature type="transmembrane region" description="Helical" evidence="7">
    <location>
        <begin position="502"/>
        <end position="523"/>
    </location>
</feature>
<dbReference type="PANTHER" id="PTHR23511:SF4">
    <property type="entry name" value="MAJOR FACILITATOR SUPERFAMILY (MFS) PROFILE DOMAIN-CONTAINING PROTEIN"/>
    <property type="match status" value="1"/>
</dbReference>
<proteinExistence type="inferred from homology"/>
<dbReference type="GO" id="GO:0022857">
    <property type="term" value="F:transmembrane transporter activity"/>
    <property type="evidence" value="ECO:0007669"/>
    <property type="project" value="InterPro"/>
</dbReference>
<keyword evidence="3" id="KW-0813">Transport</keyword>
<dbReference type="Proteomes" id="UP000256601">
    <property type="component" value="Unassembled WGS sequence"/>
</dbReference>
<gene>
    <name evidence="10" type="ORF">B0I71DRAFT_116674</name>
    <name evidence="9" type="ORF">YALI1_B24901g</name>
</gene>
<evidence type="ECO:0000313" key="11">
    <source>
        <dbReference type="Proteomes" id="UP000182444"/>
    </source>
</evidence>
<feature type="transmembrane region" description="Helical" evidence="7">
    <location>
        <begin position="131"/>
        <end position="147"/>
    </location>
</feature>